<name>A0A383V7K1_TETOB</name>
<keyword evidence="3" id="KW-1185">Reference proteome</keyword>
<evidence type="ECO:0000313" key="2">
    <source>
        <dbReference type="EMBL" id="SZX60923.1"/>
    </source>
</evidence>
<feature type="region of interest" description="Disordered" evidence="1">
    <location>
        <begin position="161"/>
        <end position="180"/>
    </location>
</feature>
<gene>
    <name evidence="2" type="ORF">BQ4739_LOCUS1464</name>
</gene>
<accession>A0A383V7K1</accession>
<proteinExistence type="predicted"/>
<dbReference type="Proteomes" id="UP000256970">
    <property type="component" value="Unassembled WGS sequence"/>
</dbReference>
<reference evidence="2 3" key="1">
    <citation type="submission" date="2016-10" db="EMBL/GenBank/DDBJ databases">
        <authorList>
            <person name="Cai Z."/>
        </authorList>
    </citation>
    <scope>NUCLEOTIDE SEQUENCE [LARGE SCALE GENOMIC DNA]</scope>
</reference>
<dbReference type="AlphaFoldDB" id="A0A383V7K1"/>
<dbReference type="EMBL" id="FNXT01000114">
    <property type="protein sequence ID" value="SZX60923.1"/>
    <property type="molecule type" value="Genomic_DNA"/>
</dbReference>
<evidence type="ECO:0000313" key="3">
    <source>
        <dbReference type="Proteomes" id="UP000256970"/>
    </source>
</evidence>
<organism evidence="2 3">
    <name type="scientific">Tetradesmus obliquus</name>
    <name type="common">Green alga</name>
    <name type="synonym">Acutodesmus obliquus</name>
    <dbReference type="NCBI Taxonomy" id="3088"/>
    <lineage>
        <taxon>Eukaryota</taxon>
        <taxon>Viridiplantae</taxon>
        <taxon>Chlorophyta</taxon>
        <taxon>core chlorophytes</taxon>
        <taxon>Chlorophyceae</taxon>
        <taxon>CS clade</taxon>
        <taxon>Sphaeropleales</taxon>
        <taxon>Scenedesmaceae</taxon>
        <taxon>Tetradesmus</taxon>
    </lineage>
</organism>
<sequence length="180" mass="19699">MNACTEEVRHAEIEPKHRSISAIAKSASMDQAGKPSMAHDGERIINKHLASPPPAHRPMAITETMSPNKKTLNFHAGPEVQQYGHTRVGDGQPISDVVGGKIHVRGAASDLHPQHQQHDQLVDDIHPDDQKDLLHDGTTYAHGASHESKPGLATRIKEVLPGTHEHKEKEAREGDLAVYM</sequence>
<protein>
    <submittedName>
        <fullName evidence="2">Uncharacterized protein</fullName>
    </submittedName>
</protein>
<evidence type="ECO:0000256" key="1">
    <source>
        <dbReference type="SAM" id="MobiDB-lite"/>
    </source>
</evidence>